<dbReference type="SMART" id="SM00388">
    <property type="entry name" value="HisKA"/>
    <property type="match status" value="1"/>
</dbReference>
<dbReference type="InterPro" id="IPR005467">
    <property type="entry name" value="His_kinase_dom"/>
</dbReference>
<dbReference type="Pfam" id="PF02518">
    <property type="entry name" value="HATPase_c"/>
    <property type="match status" value="1"/>
</dbReference>
<dbReference type="Proteomes" id="UP000539111">
    <property type="component" value="Unassembled WGS sequence"/>
</dbReference>
<dbReference type="PRINTS" id="PR00344">
    <property type="entry name" value="BCTRLSENSOR"/>
</dbReference>
<dbReference type="InterPro" id="IPR004358">
    <property type="entry name" value="Sig_transdc_His_kin-like_C"/>
</dbReference>
<comment type="cofactor">
    <cofactor evidence="2">
        <name>a divalent metal cation</name>
        <dbReference type="ChEBI" id="CHEBI:60240"/>
    </cofactor>
</comment>
<keyword evidence="17" id="KW-1185">Reference proteome</keyword>
<organism evidence="16 17">
    <name type="scientific">Spelaeicoccus albus</name>
    <dbReference type="NCBI Taxonomy" id="1280376"/>
    <lineage>
        <taxon>Bacteria</taxon>
        <taxon>Bacillati</taxon>
        <taxon>Actinomycetota</taxon>
        <taxon>Actinomycetes</taxon>
        <taxon>Micrococcales</taxon>
        <taxon>Brevibacteriaceae</taxon>
        <taxon>Spelaeicoccus</taxon>
    </lineage>
</organism>
<evidence type="ECO:0000313" key="16">
    <source>
        <dbReference type="EMBL" id="NYI65926.1"/>
    </source>
</evidence>
<dbReference type="InterPro" id="IPR036890">
    <property type="entry name" value="HATPase_C_sf"/>
</dbReference>
<name>A0A7Z0A969_9MICO</name>
<accession>A0A7Z0A969</accession>
<dbReference type="AlphaFoldDB" id="A0A7Z0A969"/>
<dbReference type="Gene3D" id="3.30.565.10">
    <property type="entry name" value="Histidine kinase-like ATPase, C-terminal domain"/>
    <property type="match status" value="1"/>
</dbReference>
<dbReference type="Pfam" id="PF00512">
    <property type="entry name" value="HisKA"/>
    <property type="match status" value="1"/>
</dbReference>
<dbReference type="SUPFAM" id="SSF158472">
    <property type="entry name" value="HAMP domain-like"/>
    <property type="match status" value="1"/>
</dbReference>
<evidence type="ECO:0000256" key="9">
    <source>
        <dbReference type="ARBA" id="ARBA00022989"/>
    </source>
</evidence>
<dbReference type="FunFam" id="1.10.287.130:FF:000001">
    <property type="entry name" value="Two-component sensor histidine kinase"/>
    <property type="match status" value="1"/>
</dbReference>
<dbReference type="InterPro" id="IPR003661">
    <property type="entry name" value="HisK_dim/P_dom"/>
</dbReference>
<keyword evidence="11 13" id="KW-0472">Membrane</keyword>
<dbReference type="CDD" id="cd06225">
    <property type="entry name" value="HAMP"/>
    <property type="match status" value="1"/>
</dbReference>
<proteinExistence type="predicted"/>
<evidence type="ECO:0000256" key="5">
    <source>
        <dbReference type="ARBA" id="ARBA00022553"/>
    </source>
</evidence>
<dbReference type="InterPro" id="IPR036097">
    <property type="entry name" value="HisK_dim/P_sf"/>
</dbReference>
<dbReference type="Gene3D" id="6.10.340.10">
    <property type="match status" value="1"/>
</dbReference>
<dbReference type="FunFam" id="3.30.565.10:FF:000006">
    <property type="entry name" value="Sensor histidine kinase WalK"/>
    <property type="match status" value="1"/>
</dbReference>
<dbReference type="PANTHER" id="PTHR45436">
    <property type="entry name" value="SENSOR HISTIDINE KINASE YKOH"/>
    <property type="match status" value="1"/>
</dbReference>
<dbReference type="InterPro" id="IPR050428">
    <property type="entry name" value="TCS_sensor_his_kinase"/>
</dbReference>
<dbReference type="CDD" id="cd00082">
    <property type="entry name" value="HisKA"/>
    <property type="match status" value="1"/>
</dbReference>
<keyword evidence="10" id="KW-0902">Two-component regulatory system</keyword>
<dbReference type="EMBL" id="JACBZP010000001">
    <property type="protein sequence ID" value="NYI65926.1"/>
    <property type="molecule type" value="Genomic_DNA"/>
</dbReference>
<reference evidence="16 17" key="1">
    <citation type="submission" date="2020-07" db="EMBL/GenBank/DDBJ databases">
        <title>Sequencing the genomes of 1000 actinobacteria strains.</title>
        <authorList>
            <person name="Klenk H.-P."/>
        </authorList>
    </citation>
    <scope>NUCLEOTIDE SEQUENCE [LARGE SCALE GENOMIC DNA]</scope>
    <source>
        <strain evidence="16 17">DSM 26341</strain>
    </source>
</reference>
<comment type="catalytic activity">
    <reaction evidence="1">
        <text>ATP + protein L-histidine = ADP + protein N-phospho-L-histidine.</text>
        <dbReference type="EC" id="2.7.13.3"/>
    </reaction>
</comment>
<evidence type="ECO:0000256" key="11">
    <source>
        <dbReference type="ARBA" id="ARBA00023136"/>
    </source>
</evidence>
<dbReference type="GO" id="GO:0005509">
    <property type="term" value="F:calcium ion binding"/>
    <property type="evidence" value="ECO:0007669"/>
    <property type="project" value="UniProtKB-ARBA"/>
</dbReference>
<dbReference type="PANTHER" id="PTHR45436:SF5">
    <property type="entry name" value="SENSOR HISTIDINE KINASE TRCS"/>
    <property type="match status" value="1"/>
</dbReference>
<evidence type="ECO:0000313" key="17">
    <source>
        <dbReference type="Proteomes" id="UP000539111"/>
    </source>
</evidence>
<keyword evidence="5" id="KW-0597">Phosphoprotein</keyword>
<evidence type="ECO:0000256" key="10">
    <source>
        <dbReference type="ARBA" id="ARBA00023012"/>
    </source>
</evidence>
<feature type="region of interest" description="Disordered" evidence="12">
    <location>
        <begin position="1"/>
        <end position="42"/>
    </location>
</feature>
<dbReference type="RefSeq" id="WP_237248852.1">
    <property type="nucleotide sequence ID" value="NZ_JACBZP010000001.1"/>
</dbReference>
<keyword evidence="7 13" id="KW-0812">Transmembrane</keyword>
<evidence type="ECO:0000256" key="2">
    <source>
        <dbReference type="ARBA" id="ARBA00001968"/>
    </source>
</evidence>
<dbReference type="Pfam" id="PF00672">
    <property type="entry name" value="HAMP"/>
    <property type="match status" value="1"/>
</dbReference>
<dbReference type="Gene3D" id="1.10.287.130">
    <property type="match status" value="1"/>
</dbReference>
<feature type="transmembrane region" description="Helical" evidence="13">
    <location>
        <begin position="56"/>
        <end position="79"/>
    </location>
</feature>
<dbReference type="GO" id="GO:0005886">
    <property type="term" value="C:plasma membrane"/>
    <property type="evidence" value="ECO:0007669"/>
    <property type="project" value="UniProtKB-SubCell"/>
</dbReference>
<evidence type="ECO:0000256" key="6">
    <source>
        <dbReference type="ARBA" id="ARBA00022679"/>
    </source>
</evidence>
<protein>
    <recommendedName>
        <fullName evidence="4">histidine kinase</fullName>
        <ecNumber evidence="4">2.7.13.3</ecNumber>
    </recommendedName>
</protein>
<evidence type="ECO:0000256" key="3">
    <source>
        <dbReference type="ARBA" id="ARBA00004236"/>
    </source>
</evidence>
<evidence type="ECO:0000256" key="1">
    <source>
        <dbReference type="ARBA" id="ARBA00000085"/>
    </source>
</evidence>
<dbReference type="SUPFAM" id="SSF55874">
    <property type="entry name" value="ATPase domain of HSP90 chaperone/DNA topoisomerase II/histidine kinase"/>
    <property type="match status" value="1"/>
</dbReference>
<evidence type="ECO:0000256" key="12">
    <source>
        <dbReference type="SAM" id="MobiDB-lite"/>
    </source>
</evidence>
<keyword evidence="6 16" id="KW-0808">Transferase</keyword>
<evidence type="ECO:0000256" key="4">
    <source>
        <dbReference type="ARBA" id="ARBA00012438"/>
    </source>
</evidence>
<gene>
    <name evidence="16" type="ORF">BJY26_000232</name>
</gene>
<evidence type="ECO:0000256" key="7">
    <source>
        <dbReference type="ARBA" id="ARBA00022692"/>
    </source>
</evidence>
<feature type="transmembrane region" description="Helical" evidence="13">
    <location>
        <begin position="223"/>
        <end position="244"/>
    </location>
</feature>
<dbReference type="InterPro" id="IPR003660">
    <property type="entry name" value="HAMP_dom"/>
</dbReference>
<dbReference type="EC" id="2.7.13.3" evidence="4"/>
<evidence type="ECO:0000259" key="14">
    <source>
        <dbReference type="PROSITE" id="PS50109"/>
    </source>
</evidence>
<keyword evidence="9 13" id="KW-1133">Transmembrane helix</keyword>
<keyword evidence="8 16" id="KW-0418">Kinase</keyword>
<comment type="caution">
    <text evidence="16">The sequence shown here is derived from an EMBL/GenBank/DDBJ whole genome shotgun (WGS) entry which is preliminary data.</text>
</comment>
<feature type="domain" description="HAMP" evidence="15">
    <location>
        <begin position="245"/>
        <end position="298"/>
    </location>
</feature>
<dbReference type="GO" id="GO:0000155">
    <property type="term" value="F:phosphorelay sensor kinase activity"/>
    <property type="evidence" value="ECO:0007669"/>
    <property type="project" value="InterPro"/>
</dbReference>
<dbReference type="InterPro" id="IPR003594">
    <property type="entry name" value="HATPase_dom"/>
</dbReference>
<sequence length="535" mass="56429">MNWSFRPQRKSADASAPGSAPETGAVPRQGNDSAAPDPATPARGALWQDWSMTSRLVTITVTLLLLALIGTSAGTLALLKQNLMTRNDQRLVEVAEPLVAQVAPEILGRPGSTKKTPTQKSIRDLLPTEFYVQITTANGTLVGHQGVSAPGNNNDVPHLPQIDSSEVASHMNAATGNYEPFTVSGSQSDWRVIALPANDGKLLVAVALPLDSEVDNTLGRAKAALIGIGLIALALTGCIAWLAISSAFRPLRDIEQTATAIAAGDLSRRVASAPTDTELGRLSSSLNIMLGQIESAFAASSASEARMRRFVSDASHELRTPLVTIRGYAELYRQGAITTSGDLDSAMTRIENEATRMGGLVEDLVMLARLDEQRAADVGDVDMGQLARDAVLDTQAIAPDRAINISGIDGAAPADRSIVRGDEARLRQVVTNLIANAIRHTPTGTPIEIGIGDTGVQSILDVRDHGEGIADDQITKVFERFYRTDSSRKRDTGGSGLGLSIVAAIVAAHRGHVTVLPTEGGGATFRVSLPTSRTP</sequence>
<dbReference type="PROSITE" id="PS50109">
    <property type="entry name" value="HIS_KIN"/>
    <property type="match status" value="1"/>
</dbReference>
<dbReference type="SMART" id="SM00387">
    <property type="entry name" value="HATPase_c"/>
    <property type="match status" value="1"/>
</dbReference>
<dbReference type="SUPFAM" id="SSF47384">
    <property type="entry name" value="Homodimeric domain of signal transducing histidine kinase"/>
    <property type="match status" value="1"/>
</dbReference>
<dbReference type="CDD" id="cd00075">
    <property type="entry name" value="HATPase"/>
    <property type="match status" value="1"/>
</dbReference>
<feature type="domain" description="Histidine kinase" evidence="14">
    <location>
        <begin position="313"/>
        <end position="533"/>
    </location>
</feature>
<comment type="subcellular location">
    <subcellularLocation>
        <location evidence="3">Cell membrane</location>
    </subcellularLocation>
</comment>
<evidence type="ECO:0000259" key="15">
    <source>
        <dbReference type="PROSITE" id="PS50885"/>
    </source>
</evidence>
<dbReference type="PROSITE" id="PS50885">
    <property type="entry name" value="HAMP"/>
    <property type="match status" value="1"/>
</dbReference>
<dbReference type="SMART" id="SM00304">
    <property type="entry name" value="HAMP"/>
    <property type="match status" value="1"/>
</dbReference>
<evidence type="ECO:0000256" key="13">
    <source>
        <dbReference type="SAM" id="Phobius"/>
    </source>
</evidence>
<evidence type="ECO:0000256" key="8">
    <source>
        <dbReference type="ARBA" id="ARBA00022777"/>
    </source>
</evidence>